<dbReference type="RefSeq" id="WP_306984560.1">
    <property type="nucleotide sequence ID" value="NZ_JAUSUA010000005.1"/>
</dbReference>
<dbReference type="Proteomes" id="UP001225034">
    <property type="component" value="Unassembled WGS sequence"/>
</dbReference>
<evidence type="ECO:0000313" key="2">
    <source>
        <dbReference type="Proteomes" id="UP001225034"/>
    </source>
</evidence>
<evidence type="ECO:0000313" key="1">
    <source>
        <dbReference type="EMBL" id="MDQ0208481.1"/>
    </source>
</evidence>
<organism evidence="1 2">
    <name type="scientific">Alkalicoccobacillus murimartini</name>
    <dbReference type="NCBI Taxonomy" id="171685"/>
    <lineage>
        <taxon>Bacteria</taxon>
        <taxon>Bacillati</taxon>
        <taxon>Bacillota</taxon>
        <taxon>Bacilli</taxon>
        <taxon>Bacillales</taxon>
        <taxon>Bacillaceae</taxon>
        <taxon>Alkalicoccobacillus</taxon>
    </lineage>
</organism>
<sequence length="83" mass="9497">MYSSNYYRQVPYTAGFRRPPYGRPPFRPRPPYGGFGGGFGGSLLGGFLGGFAGSAFSQPYGYYYPPYPQYQPYPPYQPYPYYR</sequence>
<proteinExistence type="predicted"/>
<keyword evidence="2" id="KW-1185">Reference proteome</keyword>
<accession>A0ABT9YL58</accession>
<dbReference type="EMBL" id="JAUSUA010000005">
    <property type="protein sequence ID" value="MDQ0208481.1"/>
    <property type="molecule type" value="Genomic_DNA"/>
</dbReference>
<gene>
    <name evidence="1" type="ORF">J2S05_003292</name>
</gene>
<protein>
    <recommendedName>
        <fullName evidence="3">Spore coat protein</fullName>
    </recommendedName>
</protein>
<reference evidence="1 2" key="1">
    <citation type="submission" date="2023-07" db="EMBL/GenBank/DDBJ databases">
        <title>Genomic Encyclopedia of Type Strains, Phase IV (KMG-IV): sequencing the most valuable type-strain genomes for metagenomic binning, comparative biology and taxonomic classification.</title>
        <authorList>
            <person name="Goeker M."/>
        </authorList>
    </citation>
    <scope>NUCLEOTIDE SEQUENCE [LARGE SCALE GENOMIC DNA]</scope>
    <source>
        <strain evidence="1 2">DSM 19154</strain>
    </source>
</reference>
<name>A0ABT9YL58_9BACI</name>
<evidence type="ECO:0008006" key="3">
    <source>
        <dbReference type="Google" id="ProtNLM"/>
    </source>
</evidence>
<comment type="caution">
    <text evidence="1">The sequence shown here is derived from an EMBL/GenBank/DDBJ whole genome shotgun (WGS) entry which is preliminary data.</text>
</comment>